<evidence type="ECO:0000313" key="8">
    <source>
        <dbReference type="EMBL" id="CAE8712307.1"/>
    </source>
</evidence>
<protein>
    <recommendedName>
        <fullName evidence="6">EF-hand domain-containing protein</fullName>
    </recommendedName>
</protein>
<dbReference type="InterPro" id="IPR022764">
    <property type="entry name" value="Peptidase_S54_rhomboid_dom"/>
</dbReference>
<comment type="caution">
    <text evidence="7">The sequence shown here is derived from an EMBL/GenBank/DDBJ whole genome shotgun (WGS) entry which is preliminary data.</text>
</comment>
<keyword evidence="2 5" id="KW-0812">Transmembrane</keyword>
<dbReference type="InterPro" id="IPR035952">
    <property type="entry name" value="Rhomboid-like_sf"/>
</dbReference>
<dbReference type="Proteomes" id="UP000626109">
    <property type="component" value="Unassembled WGS sequence"/>
</dbReference>
<dbReference type="GO" id="GO:0004252">
    <property type="term" value="F:serine-type endopeptidase activity"/>
    <property type="evidence" value="ECO:0007669"/>
    <property type="project" value="InterPro"/>
</dbReference>
<evidence type="ECO:0000313" key="7">
    <source>
        <dbReference type="EMBL" id="CAE8624250.1"/>
    </source>
</evidence>
<dbReference type="EMBL" id="CAJNNV010028344">
    <property type="protein sequence ID" value="CAE8624250.1"/>
    <property type="molecule type" value="Genomic_DNA"/>
</dbReference>
<sequence length="250" mass="27204">MKALWSKLDQDGDGQVTAAEGWGALRRELQKVTMDAPVVLSLCGACVAVHLVTVLIWPSLTQDYFQLWPWAYSSPGRVMFYVRMVTQVLGHASWEHLSGNLTLLILVGPASEVAYGPQVLMRVMLLTAVVTSLFHYLLAPRNAVQLGASGIAYMLIMLNSLRDHQAGQIRASFLALLVLWISKEGFSLLRSLMPGGASDGVSHHCHLLGAMVGAAAGLLLKEPAARVQAEQLCRRLLATLKTLPARLKLL</sequence>
<reference evidence="7" key="1">
    <citation type="submission" date="2021-02" db="EMBL/GenBank/DDBJ databases">
        <authorList>
            <person name="Dougan E. K."/>
            <person name="Rhodes N."/>
            <person name="Thang M."/>
            <person name="Chan C."/>
        </authorList>
    </citation>
    <scope>NUCLEOTIDE SEQUENCE</scope>
</reference>
<evidence type="ECO:0000256" key="4">
    <source>
        <dbReference type="ARBA" id="ARBA00023136"/>
    </source>
</evidence>
<dbReference type="OrthoDB" id="10257275at2759"/>
<evidence type="ECO:0000256" key="5">
    <source>
        <dbReference type="SAM" id="Phobius"/>
    </source>
</evidence>
<proteinExistence type="predicted"/>
<evidence type="ECO:0000256" key="1">
    <source>
        <dbReference type="ARBA" id="ARBA00004141"/>
    </source>
</evidence>
<dbReference type="Pfam" id="PF01694">
    <property type="entry name" value="Rhomboid"/>
    <property type="match status" value="1"/>
</dbReference>
<dbReference type="GO" id="GO:0016020">
    <property type="term" value="C:membrane"/>
    <property type="evidence" value="ECO:0007669"/>
    <property type="project" value="UniProtKB-SubCell"/>
</dbReference>
<keyword evidence="9" id="KW-1185">Reference proteome</keyword>
<feature type="transmembrane region" description="Helical" evidence="5">
    <location>
        <begin position="36"/>
        <end position="60"/>
    </location>
</feature>
<evidence type="ECO:0000256" key="2">
    <source>
        <dbReference type="ARBA" id="ARBA00022692"/>
    </source>
</evidence>
<dbReference type="Proteomes" id="UP000654075">
    <property type="component" value="Unassembled WGS sequence"/>
</dbReference>
<evidence type="ECO:0000256" key="3">
    <source>
        <dbReference type="ARBA" id="ARBA00022989"/>
    </source>
</evidence>
<organism evidence="7 9">
    <name type="scientific">Polarella glacialis</name>
    <name type="common">Dinoflagellate</name>
    <dbReference type="NCBI Taxonomy" id="89957"/>
    <lineage>
        <taxon>Eukaryota</taxon>
        <taxon>Sar</taxon>
        <taxon>Alveolata</taxon>
        <taxon>Dinophyceae</taxon>
        <taxon>Suessiales</taxon>
        <taxon>Suessiaceae</taxon>
        <taxon>Polarella</taxon>
    </lineage>
</organism>
<feature type="transmembrane region" description="Helical" evidence="5">
    <location>
        <begin position="119"/>
        <end position="137"/>
    </location>
</feature>
<dbReference type="GO" id="GO:0005509">
    <property type="term" value="F:calcium ion binding"/>
    <property type="evidence" value="ECO:0007669"/>
    <property type="project" value="InterPro"/>
</dbReference>
<dbReference type="SUPFAM" id="SSF144091">
    <property type="entry name" value="Rhomboid-like"/>
    <property type="match status" value="1"/>
</dbReference>
<dbReference type="PROSITE" id="PS50222">
    <property type="entry name" value="EF_HAND_2"/>
    <property type="match status" value="1"/>
</dbReference>
<dbReference type="InterPro" id="IPR002048">
    <property type="entry name" value="EF_hand_dom"/>
</dbReference>
<evidence type="ECO:0000259" key="6">
    <source>
        <dbReference type="PROSITE" id="PS50222"/>
    </source>
</evidence>
<keyword evidence="4 5" id="KW-0472">Membrane</keyword>
<evidence type="ECO:0000313" key="9">
    <source>
        <dbReference type="Proteomes" id="UP000654075"/>
    </source>
</evidence>
<gene>
    <name evidence="7" type="ORF">PGLA1383_LOCUS41398</name>
    <name evidence="8" type="ORF">PGLA2088_LOCUS36976</name>
</gene>
<feature type="domain" description="EF-hand" evidence="6">
    <location>
        <begin position="1"/>
        <end position="31"/>
    </location>
</feature>
<name>A0A813GH16_POLGL</name>
<dbReference type="EMBL" id="CAJNNW010032304">
    <property type="protein sequence ID" value="CAE8712307.1"/>
    <property type="molecule type" value="Genomic_DNA"/>
</dbReference>
<accession>A0A813GH16</accession>
<dbReference type="AlphaFoldDB" id="A0A813GH16"/>
<keyword evidence="3 5" id="KW-1133">Transmembrane helix</keyword>
<dbReference type="Gene3D" id="1.20.1540.10">
    <property type="entry name" value="Rhomboid-like"/>
    <property type="match status" value="1"/>
</dbReference>
<comment type="subcellular location">
    <subcellularLocation>
        <location evidence="1">Membrane</location>
        <topology evidence="1">Multi-pass membrane protein</topology>
    </subcellularLocation>
</comment>
<dbReference type="PANTHER" id="PTHR43066">
    <property type="entry name" value="RHOMBOID-RELATED PROTEIN"/>
    <property type="match status" value="1"/>
</dbReference>